<dbReference type="InterPro" id="IPR025377">
    <property type="entry name" value="DUF4367"/>
</dbReference>
<dbReference type="EMBL" id="CP021434">
    <property type="protein sequence ID" value="ARU61277.1"/>
    <property type="molecule type" value="Genomic_DNA"/>
</dbReference>
<dbReference type="KEGG" id="tum:CBW65_09935"/>
<evidence type="ECO:0000259" key="1">
    <source>
        <dbReference type="Pfam" id="PF14285"/>
    </source>
</evidence>
<proteinExistence type="predicted"/>
<gene>
    <name evidence="2" type="ORF">CBW65_09935</name>
</gene>
<evidence type="ECO:0000313" key="2">
    <source>
        <dbReference type="EMBL" id="ARU61277.1"/>
    </source>
</evidence>
<reference evidence="3" key="1">
    <citation type="submission" date="2017-05" db="EMBL/GenBank/DDBJ databases">
        <authorList>
            <person name="Sung H."/>
        </authorList>
    </citation>
    <scope>NUCLEOTIDE SEQUENCE [LARGE SCALE GENOMIC DNA]</scope>
    <source>
        <strain evidence="3">AR23208</strain>
    </source>
</reference>
<organism evidence="2 3">
    <name type="scientific">Tumebacillus avium</name>
    <dbReference type="NCBI Taxonomy" id="1903704"/>
    <lineage>
        <taxon>Bacteria</taxon>
        <taxon>Bacillati</taxon>
        <taxon>Bacillota</taxon>
        <taxon>Bacilli</taxon>
        <taxon>Bacillales</taxon>
        <taxon>Alicyclobacillaceae</taxon>
        <taxon>Tumebacillus</taxon>
    </lineage>
</organism>
<dbReference type="AlphaFoldDB" id="A0A1Y0IL87"/>
<dbReference type="Pfam" id="PF14285">
    <property type="entry name" value="DUF4367"/>
    <property type="match status" value="1"/>
</dbReference>
<evidence type="ECO:0000313" key="3">
    <source>
        <dbReference type="Proteomes" id="UP000195437"/>
    </source>
</evidence>
<name>A0A1Y0IL87_9BACL</name>
<dbReference type="Proteomes" id="UP000195437">
    <property type="component" value="Chromosome"/>
</dbReference>
<accession>A0A1Y0IL87</accession>
<feature type="domain" description="DUF4367" evidence="1">
    <location>
        <begin position="138"/>
        <end position="194"/>
    </location>
</feature>
<protein>
    <recommendedName>
        <fullName evidence="1">DUF4367 domain-containing protein</fullName>
    </recommendedName>
</protein>
<sequence length="211" mass="23397">MRSIISKSAPSEQKQTPIQAAIHQTEWEFSDSTKRAPTEQDAEWATTFLQNGVVALKVPVADPCYTFLFLTHNGEQWSIAGLADIHIKKAGMLSDKEGLDLPMEQFVVSKLSVNTEDNQAWVFADDKKQIVIGKYPHSTAFSALKNAKVVQMNGIDAWYVKQDTGTLFYYIDQGHVVWIAGNLSERELQSLAASLPNAAVYSFPFAKPKGS</sequence>
<dbReference type="RefSeq" id="WP_087456659.1">
    <property type="nucleotide sequence ID" value="NZ_CP021434.1"/>
</dbReference>
<keyword evidence="3" id="KW-1185">Reference proteome</keyword>